<dbReference type="PANTHER" id="PTHR15002">
    <property type="entry name" value="RIBOSOMAL BIOGENESIS PROTEIN LAS1L"/>
    <property type="match status" value="1"/>
</dbReference>
<dbReference type="GO" id="GO:0000460">
    <property type="term" value="P:maturation of 5.8S rRNA"/>
    <property type="evidence" value="ECO:0007669"/>
    <property type="project" value="TreeGrafter"/>
</dbReference>
<accession>E3LLP4</accession>
<dbReference type="KEGG" id="crq:GCK72_001792"/>
<organism evidence="3">
    <name type="scientific">Caenorhabditis remanei</name>
    <name type="common">Caenorhabditis vulgaris</name>
    <dbReference type="NCBI Taxonomy" id="31234"/>
    <lineage>
        <taxon>Eukaryota</taxon>
        <taxon>Metazoa</taxon>
        <taxon>Ecdysozoa</taxon>
        <taxon>Nematoda</taxon>
        <taxon>Chromadorea</taxon>
        <taxon>Rhabditida</taxon>
        <taxon>Rhabditina</taxon>
        <taxon>Rhabditomorpha</taxon>
        <taxon>Rhabditoidea</taxon>
        <taxon>Rhabditidae</taxon>
        <taxon>Peloderinae</taxon>
        <taxon>Caenorhabditis</taxon>
    </lineage>
</organism>
<evidence type="ECO:0000313" key="2">
    <source>
        <dbReference type="EMBL" id="EFP02982.1"/>
    </source>
</evidence>
<sequence>MLQVDPNLQQKQTIVPFTPYEWKYVRQLFRSRRLADVKECVIILSTWMSRSENNIVAISCSHVLLQAIYADLLAQGMPESEYYMAIDDIRMKHGYAIVRFVNYVNELGQTSALLKNMVHAVQGFGIPKKIVDIRHAVTHQTCPDISELRYATNFCLEWLWDNFWLSDASNAMNSGKAGTSNSSKSGSSAEYGNQRGREQQHVASIRAFNTWRGKNRLLKTELEFSEVSEIYAIKQHVLLDYVGFLSCLVRDGHLIQTGGQWKNWKLPPTSSDEKWIVPEPITKFWEPIFHLMFSLKLGPELVISLMWRLREPTIKQISKDQITAYVRLIIQNFADNDVFSPDAWVRILDHLLPVAKYFSKEIIDIVMRNCPNLSRKRRKQIHQILTIATVKSANLTNSDGPSGSATSSSDGSKVHTVNDLLQLLKSRTKSTESSTNSRNEKTGIELCESEEWVDVPFGMAPGQRVETFTVVIDETSVSRRKRKAFDPAITLDDE</sequence>
<feature type="compositionally biased region" description="Low complexity" evidence="1">
    <location>
        <begin position="175"/>
        <end position="189"/>
    </location>
</feature>
<dbReference type="eggNOG" id="KOG2425">
    <property type="taxonomic scope" value="Eukaryota"/>
</dbReference>
<dbReference type="EMBL" id="DS268411">
    <property type="protein sequence ID" value="EFP02982.1"/>
    <property type="molecule type" value="Genomic_DNA"/>
</dbReference>
<protein>
    <submittedName>
        <fullName evidence="2">Uncharacterized protein</fullName>
    </submittedName>
</protein>
<dbReference type="GO" id="GO:0004519">
    <property type="term" value="F:endonuclease activity"/>
    <property type="evidence" value="ECO:0007669"/>
    <property type="project" value="InterPro"/>
</dbReference>
<evidence type="ECO:0000313" key="3">
    <source>
        <dbReference type="Proteomes" id="UP000008281"/>
    </source>
</evidence>
<feature type="region of interest" description="Disordered" evidence="1">
    <location>
        <begin position="175"/>
        <end position="198"/>
    </location>
</feature>
<dbReference type="GO" id="GO:0030687">
    <property type="term" value="C:preribosome, large subunit precursor"/>
    <property type="evidence" value="ECO:0007669"/>
    <property type="project" value="TreeGrafter"/>
</dbReference>
<dbReference type="FunCoup" id="E3LLP4">
    <property type="interactions" value="4"/>
</dbReference>
<dbReference type="Pfam" id="PF04031">
    <property type="entry name" value="Las1"/>
    <property type="match status" value="1"/>
</dbReference>
<dbReference type="OMA" id="HAITHQN"/>
<dbReference type="PANTHER" id="PTHR15002:SF0">
    <property type="entry name" value="RIBOSOMAL BIOGENESIS PROTEIN LAS1L"/>
    <property type="match status" value="1"/>
</dbReference>
<dbReference type="OrthoDB" id="10263222at2759"/>
<gene>
    <name evidence="2" type="ORF">CRE_28536</name>
</gene>
<dbReference type="Proteomes" id="UP000008281">
    <property type="component" value="Unassembled WGS sequence"/>
</dbReference>
<dbReference type="InParanoid" id="E3LLP4"/>
<dbReference type="AlphaFoldDB" id="E3LLP4"/>
<keyword evidence="3" id="KW-1185">Reference proteome</keyword>
<dbReference type="STRING" id="31234.E3LLP4"/>
<dbReference type="CTD" id="9817879"/>
<name>E3LLP4_CAERE</name>
<reference evidence="2" key="1">
    <citation type="submission" date="2007-07" db="EMBL/GenBank/DDBJ databases">
        <title>PCAP assembly of the Caenorhabditis remanei genome.</title>
        <authorList>
            <consortium name="The Caenorhabditis remanei Sequencing Consortium"/>
            <person name="Wilson R.K."/>
        </authorList>
    </citation>
    <scope>NUCLEOTIDE SEQUENCE [LARGE SCALE GENOMIC DNA]</scope>
    <source>
        <strain evidence="2">PB4641</strain>
    </source>
</reference>
<evidence type="ECO:0000256" key="1">
    <source>
        <dbReference type="SAM" id="MobiDB-lite"/>
    </source>
</evidence>
<dbReference type="HOGENOM" id="CLU_044253_0_0_1"/>
<dbReference type="GO" id="GO:0090730">
    <property type="term" value="C:Las1 complex"/>
    <property type="evidence" value="ECO:0007669"/>
    <property type="project" value="InterPro"/>
</dbReference>
<dbReference type="GeneID" id="9817879"/>
<proteinExistence type="predicted"/>
<dbReference type="RefSeq" id="XP_003114847.2">
    <property type="nucleotide sequence ID" value="XM_003114799.2"/>
</dbReference>
<dbReference type="InterPro" id="IPR007174">
    <property type="entry name" value="Las1"/>
</dbReference>
<dbReference type="GO" id="GO:0000470">
    <property type="term" value="P:maturation of LSU-rRNA"/>
    <property type="evidence" value="ECO:0007669"/>
    <property type="project" value="TreeGrafter"/>
</dbReference>